<keyword evidence="2" id="KW-0472">Membrane</keyword>
<dbReference type="Pfam" id="PF05359">
    <property type="entry name" value="DUF748"/>
    <property type="match status" value="2"/>
</dbReference>
<dbReference type="GO" id="GO:0090313">
    <property type="term" value="P:regulation of protein targeting to membrane"/>
    <property type="evidence" value="ECO:0007669"/>
    <property type="project" value="TreeGrafter"/>
</dbReference>
<gene>
    <name evidence="3" type="ORF">EV675_2248</name>
</gene>
<dbReference type="InterPro" id="IPR008023">
    <property type="entry name" value="DUF748"/>
</dbReference>
<feature type="compositionally biased region" description="Pro residues" evidence="1">
    <location>
        <begin position="355"/>
        <end position="384"/>
    </location>
</feature>
<evidence type="ECO:0000313" key="3">
    <source>
        <dbReference type="EMBL" id="RZS86214.1"/>
    </source>
</evidence>
<feature type="transmembrane region" description="Helical" evidence="2">
    <location>
        <begin position="22"/>
        <end position="41"/>
    </location>
</feature>
<dbReference type="EMBL" id="SGXC01000001">
    <property type="protein sequence ID" value="RZS86214.1"/>
    <property type="molecule type" value="Genomic_DNA"/>
</dbReference>
<keyword evidence="4" id="KW-1185">Reference proteome</keyword>
<protein>
    <submittedName>
        <fullName evidence="3">Uncharacterized protein DUF748</fullName>
    </submittedName>
</protein>
<reference evidence="3 4" key="1">
    <citation type="submission" date="2019-02" db="EMBL/GenBank/DDBJ databases">
        <title>Genomic Encyclopedia of Type Strains, Phase IV (KMG-IV): sequencing the most valuable type-strain genomes for metagenomic binning, comparative biology and taxonomic classification.</title>
        <authorList>
            <person name="Goeker M."/>
        </authorList>
    </citation>
    <scope>NUCLEOTIDE SEQUENCE [LARGE SCALE GENOMIC DNA]</scope>
    <source>
        <strain evidence="3 4">K24</strain>
    </source>
</reference>
<dbReference type="OrthoDB" id="9757969at2"/>
<dbReference type="PANTHER" id="PTHR30441:SF8">
    <property type="entry name" value="DUF748 DOMAIN-CONTAINING PROTEIN"/>
    <property type="match status" value="1"/>
</dbReference>
<keyword evidence="2" id="KW-0812">Transmembrane</keyword>
<evidence type="ECO:0000313" key="4">
    <source>
        <dbReference type="Proteomes" id="UP000292445"/>
    </source>
</evidence>
<feature type="region of interest" description="Disordered" evidence="1">
    <location>
        <begin position="811"/>
        <end position="854"/>
    </location>
</feature>
<keyword evidence="2" id="KW-1133">Transmembrane helix</keyword>
<accession>A0A4Q7NM14</accession>
<dbReference type="Proteomes" id="UP000292445">
    <property type="component" value="Unassembled WGS sequence"/>
</dbReference>
<dbReference type="Gene3D" id="3.30.1330.60">
    <property type="entry name" value="OmpA-like domain"/>
    <property type="match status" value="1"/>
</dbReference>
<feature type="region of interest" description="Disordered" evidence="1">
    <location>
        <begin position="352"/>
        <end position="389"/>
    </location>
</feature>
<dbReference type="PANTHER" id="PTHR30441">
    <property type="entry name" value="DUF748 DOMAIN-CONTAINING PROTEIN"/>
    <property type="match status" value="1"/>
</dbReference>
<comment type="caution">
    <text evidence="3">The sequence shown here is derived from an EMBL/GenBank/DDBJ whole genome shotgun (WGS) entry which is preliminary data.</text>
</comment>
<sequence>MAFTLAGAVDGIKRRRKPLVRILIVLLALWLLFLALTAWGIPRLVRSVALAQVPEVLGRTARMGEVSFNPFKLRLRVHDFAILDRAGANPDFSVEQVEVNASISSLFRFAPVVDGLAITAPRVSLVREGPQRFNISDILERLAAKPSEDGPPPRFSLNNLKLDGGEITIDDKVTGRQHTVRDLQVGIPFLSTLAYATDIDVQPRLSALVNGSPFNLEGTARPFDTPRTSSLHLKIDDLGLDALADAVPGAVPVVLKHARLDSDAQLVFEEGGSAAPKVRLEGSATVREVDVRDQGDAALLAFKSLALEKFALEPLARRFQAERIVLAGPSIHASRSADGRVNLAEVAARFQQPATPAPAAAPPQPPASAAPAPSSPQPSTPAAPAPAQADAWHVSVGTVALQDGELAWHDEQDRFDYRISEFAAELRGLNLPAAQDQATPLTVAARVGEAGRLDVSGPIRLQPFSADLDLKLDALALPALAPLWKPYLALRIDDGSLGAAAKLHVEQGESLAVRWSDGSVALRKLAAAPVSDKASSLKLESLEVGGLAGDLAARTARIERIAIDGLALAATRSASSAVSWADIAVPAAPRARSAGKPAPASSAPAQAAWKVTAGTLSVAKSSLRLTDESVSPRVALRLDGLQMEARNVGSDLRAPVDFSLRSSVQGRGTADIKGTVVPEPLAVKAQVRADRLDLTALAPYLAERLNATVKSVVAGANGRLEFAAATGRQPQRAVWTGAAEVSNLDLVDKLNAADFLKWKRLAFKRLNVVSAGETLKADLGDISLEDFFARVILSEQGRLNLSQLIVQPGEEAGSITAEKPAEPAAKGESKPGESKPAVAQPAKEASAAPEAGGMPRDIRVGAVQLARGHINFTDNFVKPNYRANLTDIAGSISAVSSADSQPADVQVTAKVDGDAPVDITGKLHPFGPRLYTDIHASAKGVELPALTPYAAKYAGYAIERGKLSMDVHYLIQDGKLQATNKIFLDQLTFGERVDSPDALKLPVLLAVSLLKNSRGEIDIELPISGSLDDPQFSVGGIIFRALVNLIVRAVTAPFSLLASAFGSGEELSHIDFAPGRAVLDDDARKRIETLVKALNDRPALKLDVAGRANPSVDTDGLRKAGVEALIRAQQREDLRKKGDDGDAKDLPPLDAAQRARYLESAYKAAKIDKPRNMIGLAKSLPGPEMESLLAASVNVGPEQLRELAVRRAQAVMAVLREAKLGERAFVVAPKVEAKAAEGAKQTGVDFSLK</sequence>
<dbReference type="AlphaFoldDB" id="A0A4Q7NM14"/>
<dbReference type="RefSeq" id="WP_130357327.1">
    <property type="nucleotide sequence ID" value="NZ_SGXC01000001.1"/>
</dbReference>
<dbReference type="GO" id="GO:0005886">
    <property type="term" value="C:plasma membrane"/>
    <property type="evidence" value="ECO:0007669"/>
    <property type="project" value="TreeGrafter"/>
</dbReference>
<dbReference type="InterPro" id="IPR036737">
    <property type="entry name" value="OmpA-like_sf"/>
</dbReference>
<feature type="compositionally biased region" description="Basic and acidic residues" evidence="1">
    <location>
        <begin position="819"/>
        <end position="833"/>
    </location>
</feature>
<proteinExistence type="predicted"/>
<evidence type="ECO:0000256" key="1">
    <source>
        <dbReference type="SAM" id="MobiDB-lite"/>
    </source>
</evidence>
<evidence type="ECO:0000256" key="2">
    <source>
        <dbReference type="SAM" id="Phobius"/>
    </source>
</evidence>
<dbReference type="InterPro" id="IPR052894">
    <property type="entry name" value="AsmA-related"/>
</dbReference>
<name>A0A4Q7NM14_9BURK</name>
<organism evidence="3 4">
    <name type="scientific">Pigmentiphaga kullae</name>
    <dbReference type="NCBI Taxonomy" id="151784"/>
    <lineage>
        <taxon>Bacteria</taxon>
        <taxon>Pseudomonadati</taxon>
        <taxon>Pseudomonadota</taxon>
        <taxon>Betaproteobacteria</taxon>
        <taxon>Burkholderiales</taxon>
        <taxon>Alcaligenaceae</taxon>
        <taxon>Pigmentiphaga</taxon>
    </lineage>
</organism>